<evidence type="ECO:0000313" key="10">
    <source>
        <dbReference type="EMBL" id="KGD61179.1"/>
    </source>
</evidence>
<evidence type="ECO:0000259" key="8">
    <source>
        <dbReference type="PROSITE" id="PS50893"/>
    </source>
</evidence>
<evidence type="ECO:0000259" key="9">
    <source>
        <dbReference type="PROSITE" id="PS50929"/>
    </source>
</evidence>
<comment type="subcellular location">
    <subcellularLocation>
        <location evidence="1">Cell membrane</location>
        <topology evidence="1">Multi-pass membrane protein</topology>
    </subcellularLocation>
</comment>
<dbReference type="Pfam" id="PF00005">
    <property type="entry name" value="ABC_tran"/>
    <property type="match status" value="1"/>
</dbReference>
<dbReference type="Proteomes" id="UP000029443">
    <property type="component" value="Unassembled WGS sequence"/>
</dbReference>
<dbReference type="Gene3D" id="3.40.50.300">
    <property type="entry name" value="P-loop containing nucleotide triphosphate hydrolases"/>
    <property type="match status" value="1"/>
</dbReference>
<evidence type="ECO:0000256" key="5">
    <source>
        <dbReference type="ARBA" id="ARBA00022989"/>
    </source>
</evidence>
<keyword evidence="5 7" id="KW-1133">Transmembrane helix</keyword>
<feature type="transmembrane region" description="Helical" evidence="7">
    <location>
        <begin position="240"/>
        <end position="257"/>
    </location>
</feature>
<dbReference type="EMBL" id="ARXU01000005">
    <property type="protein sequence ID" value="KGD61179.1"/>
    <property type="molecule type" value="Genomic_DNA"/>
</dbReference>
<keyword evidence="2 7" id="KW-0812">Transmembrane</keyword>
<keyword evidence="3" id="KW-0547">Nucleotide-binding</keyword>
<gene>
    <name evidence="10" type="ORF">T9A_01628</name>
</gene>
<comment type="caution">
    <text evidence="10">The sequence shown here is derived from an EMBL/GenBank/DDBJ whole genome shotgun (WGS) entry which is preliminary data.</text>
</comment>
<evidence type="ECO:0000256" key="7">
    <source>
        <dbReference type="SAM" id="Phobius"/>
    </source>
</evidence>
<dbReference type="PANTHER" id="PTHR24221:SF632">
    <property type="entry name" value="ATP-DEPENDENT LIPID A-CORE FLIPPASE"/>
    <property type="match status" value="1"/>
</dbReference>
<evidence type="ECO:0000256" key="6">
    <source>
        <dbReference type="ARBA" id="ARBA00023136"/>
    </source>
</evidence>
<dbReference type="PROSITE" id="PS50929">
    <property type="entry name" value="ABC_TM1F"/>
    <property type="match status" value="1"/>
</dbReference>
<protein>
    <submittedName>
        <fullName evidence="10">ABC transporter</fullName>
    </submittedName>
</protein>
<name>A0ABR4WDU4_9GAMM</name>
<feature type="transmembrane region" description="Helical" evidence="7">
    <location>
        <begin position="125"/>
        <end position="147"/>
    </location>
</feature>
<keyword evidence="11" id="KW-1185">Reference proteome</keyword>
<proteinExistence type="predicted"/>
<reference evidence="10 11" key="1">
    <citation type="submission" date="2012-09" db="EMBL/GenBank/DDBJ databases">
        <title>Genome Sequence of alkane-degrading Bacterium Alcanivorax jadensis T9.</title>
        <authorList>
            <person name="Lai Q."/>
            <person name="Shao Z."/>
        </authorList>
    </citation>
    <scope>NUCLEOTIDE SEQUENCE [LARGE SCALE GENOMIC DNA]</scope>
    <source>
        <strain evidence="10 11">T9</strain>
    </source>
</reference>
<accession>A0ABR4WDU4</accession>
<organism evidence="10 11">
    <name type="scientific">Alcanivorax jadensis T9</name>
    <dbReference type="NCBI Taxonomy" id="1177181"/>
    <lineage>
        <taxon>Bacteria</taxon>
        <taxon>Pseudomonadati</taxon>
        <taxon>Pseudomonadota</taxon>
        <taxon>Gammaproteobacteria</taxon>
        <taxon>Oceanospirillales</taxon>
        <taxon>Alcanivoracaceae</taxon>
        <taxon>Alcanivorax</taxon>
    </lineage>
</organism>
<dbReference type="InterPro" id="IPR017871">
    <property type="entry name" value="ABC_transporter-like_CS"/>
</dbReference>
<evidence type="ECO:0000256" key="4">
    <source>
        <dbReference type="ARBA" id="ARBA00022840"/>
    </source>
</evidence>
<dbReference type="CDD" id="cd03228">
    <property type="entry name" value="ABCC_MRP_Like"/>
    <property type="match status" value="1"/>
</dbReference>
<keyword evidence="6 7" id="KW-0472">Membrane</keyword>
<dbReference type="InterPro" id="IPR036640">
    <property type="entry name" value="ABC1_TM_sf"/>
</dbReference>
<sequence>MLLLMLIASAAEVVTLGSVVPFVTIFIGDGLPDNQLLRGMVGIASVVVDGELLAVCVLFVFAVLFAASIRILMLYCSSRISAGIGHELGSEVYRRSLMQPYLVHVTRNSTEVSGSLPKIDAITGLMMQMLGVVSSLLLAISLVITLLALTGLAFLSILGFLGAAYLLVSTLTKRRLNNNSRIISEMLNTRLQMVIEGMASIRDVLLDKVQHIYLVRFQSKDLPLRKAQANNAFLDHAPKFVVEALGIILLVCVAYYLNTSQSEGESVLAKMATLAVGAQRLLPLMQQIYLGWSKLSGSSQVLADVAILRRQKVKEEDHSNMSLSFVDELCFESVSFAYHPDSEEVLHDVSFSIPKGSCVGVIGRTGSGKSTLVDLMMGLLPATAGMIKVDGQELTIRSMSAWQDLIAHVPQNVYLTDASIAENIAVGVELEDIDFQRVEHAAKLAQIADYITALPNGYMSVVGEGGGYLSGGQRQRIGLARAFYRDAPVIILDEATSALDEETEQAVMASINGAAGDKTIVIIAHRLSTLERCDITLRVHDGFVEDV</sequence>
<dbReference type="SUPFAM" id="SSF90123">
    <property type="entry name" value="ABC transporter transmembrane region"/>
    <property type="match status" value="1"/>
</dbReference>
<feature type="domain" description="ABC transmembrane type-1" evidence="9">
    <location>
        <begin position="1"/>
        <end position="256"/>
    </location>
</feature>
<evidence type="ECO:0000256" key="1">
    <source>
        <dbReference type="ARBA" id="ARBA00004651"/>
    </source>
</evidence>
<dbReference type="PROSITE" id="PS00211">
    <property type="entry name" value="ABC_TRANSPORTER_1"/>
    <property type="match status" value="1"/>
</dbReference>
<feature type="domain" description="ABC transporter" evidence="8">
    <location>
        <begin position="329"/>
        <end position="547"/>
    </location>
</feature>
<dbReference type="InterPro" id="IPR003439">
    <property type="entry name" value="ABC_transporter-like_ATP-bd"/>
</dbReference>
<keyword evidence="4" id="KW-0067">ATP-binding</keyword>
<dbReference type="Gene3D" id="1.20.1560.10">
    <property type="entry name" value="ABC transporter type 1, transmembrane domain"/>
    <property type="match status" value="1"/>
</dbReference>
<evidence type="ECO:0000256" key="3">
    <source>
        <dbReference type="ARBA" id="ARBA00022741"/>
    </source>
</evidence>
<feature type="transmembrane region" description="Helical" evidence="7">
    <location>
        <begin position="153"/>
        <end position="172"/>
    </location>
</feature>
<evidence type="ECO:0000256" key="2">
    <source>
        <dbReference type="ARBA" id="ARBA00022692"/>
    </source>
</evidence>
<evidence type="ECO:0000313" key="11">
    <source>
        <dbReference type="Proteomes" id="UP000029443"/>
    </source>
</evidence>
<dbReference type="InterPro" id="IPR039421">
    <property type="entry name" value="Type_1_exporter"/>
</dbReference>
<feature type="transmembrane region" description="Helical" evidence="7">
    <location>
        <begin position="52"/>
        <end position="72"/>
    </location>
</feature>
<dbReference type="InterPro" id="IPR011527">
    <property type="entry name" value="ABC1_TM_dom"/>
</dbReference>
<dbReference type="PANTHER" id="PTHR24221">
    <property type="entry name" value="ATP-BINDING CASSETTE SUB-FAMILY B"/>
    <property type="match status" value="1"/>
</dbReference>
<dbReference type="SMART" id="SM00382">
    <property type="entry name" value="AAA"/>
    <property type="match status" value="1"/>
</dbReference>
<dbReference type="PROSITE" id="PS50893">
    <property type="entry name" value="ABC_TRANSPORTER_2"/>
    <property type="match status" value="1"/>
</dbReference>
<dbReference type="InterPro" id="IPR027417">
    <property type="entry name" value="P-loop_NTPase"/>
</dbReference>
<dbReference type="SUPFAM" id="SSF52540">
    <property type="entry name" value="P-loop containing nucleoside triphosphate hydrolases"/>
    <property type="match status" value="1"/>
</dbReference>
<dbReference type="InterPro" id="IPR003593">
    <property type="entry name" value="AAA+_ATPase"/>
</dbReference>